<keyword evidence="2" id="KW-1185">Reference proteome</keyword>
<name>A0A895XN24_9ACTN</name>
<dbReference type="Proteomes" id="UP000662939">
    <property type="component" value="Chromosome"/>
</dbReference>
<protein>
    <submittedName>
        <fullName evidence="1">Type I-E CRISPR-associated protein Cas7/Cse4/CasC</fullName>
    </submittedName>
</protein>
<dbReference type="EMBL" id="CP070496">
    <property type="protein sequence ID" value="QSB06527.1"/>
    <property type="molecule type" value="Genomic_DNA"/>
</dbReference>
<organism evidence="1 2">
    <name type="scientific">Natronoglycomyces albus</name>
    <dbReference type="NCBI Taxonomy" id="2811108"/>
    <lineage>
        <taxon>Bacteria</taxon>
        <taxon>Bacillati</taxon>
        <taxon>Actinomycetota</taxon>
        <taxon>Actinomycetes</taxon>
        <taxon>Glycomycetales</taxon>
        <taxon>Glycomycetaceae</taxon>
        <taxon>Natronoglycomyces</taxon>
    </lineage>
</organism>
<dbReference type="InterPro" id="IPR010148">
    <property type="entry name" value="CRISPR-assoc_prot_CT1975"/>
</dbReference>
<reference evidence="1" key="1">
    <citation type="submission" date="2021-02" db="EMBL/GenBank/DDBJ databases">
        <title>Natronoglycomyces albus gen. nov., sp. nov, a haloalkaliphilic actinobacterium from a soda solonchak soil.</title>
        <authorList>
            <person name="Sorokin D.Y."/>
            <person name="Khijniak T.V."/>
            <person name="Zakharycheva A.P."/>
            <person name="Boueva O.V."/>
            <person name="Ariskina E.V."/>
            <person name="Hahnke R.L."/>
            <person name="Bunk B."/>
            <person name="Sproer C."/>
            <person name="Schumann P."/>
            <person name="Evtushenko L.I."/>
            <person name="Kublanov I.V."/>
        </authorList>
    </citation>
    <scope>NUCLEOTIDE SEQUENCE</scope>
    <source>
        <strain evidence="1">DSM 106290</strain>
    </source>
</reference>
<evidence type="ECO:0000313" key="2">
    <source>
        <dbReference type="Proteomes" id="UP000662939"/>
    </source>
</evidence>
<dbReference type="KEGG" id="nav:JQS30_06380"/>
<evidence type="ECO:0000313" key="1">
    <source>
        <dbReference type="EMBL" id="QSB06527.1"/>
    </source>
</evidence>
<dbReference type="NCBIfam" id="TIGR01869">
    <property type="entry name" value="casC_Cse4"/>
    <property type="match status" value="1"/>
</dbReference>
<dbReference type="RefSeq" id="WP_213172538.1">
    <property type="nucleotide sequence ID" value="NZ_CP070496.1"/>
</dbReference>
<sequence>MNQPRFIDFHALQTLPFSNPNRDEEGAPKTVVFGGVERSRISSQSWKRRIRLDVEAKLGDPAVRTRRVVRGVADRLHNVHDWPMNEAEAAGKQVARSAGNGIKLEKSKDEKNEEILTTSVLLFLPEAGLDELTEIAAQHRDDIIAEEAKKKPKGILPAEAIAEVLGSRNGTINLFGRMLAELPGANVDGAVQMAHAFTVHETNPEFDFFAAVDDIEQQAGIPGSGHINTAMFTAGTFYRYANIDLDGLLDNLGGDRAAAAELVTAFAQAFIRTVPTGKDRPTAPMTIPDLVHLAVRSDRPASMAAAFERPVRAVDQGHLATAAATLDRYIGRVNRLLGADHLQWSANTHLLDDAPNQLGESRDSFDDLIDEAVRNALPQE</sequence>
<proteinExistence type="predicted"/>
<dbReference type="AlphaFoldDB" id="A0A895XN24"/>
<dbReference type="Pfam" id="PF09344">
    <property type="entry name" value="Cas_CT1975"/>
    <property type="match status" value="1"/>
</dbReference>
<accession>A0A895XN24</accession>
<gene>
    <name evidence="1" type="primary">cas7e</name>
    <name evidence="1" type="ORF">JQS30_06380</name>
</gene>